<proteinExistence type="predicted"/>
<dbReference type="InterPro" id="IPR010482">
    <property type="entry name" value="TECPR1-like_DysF"/>
</dbReference>
<accession>A0AAX4HGI2</accession>
<evidence type="ECO:0000256" key="1">
    <source>
        <dbReference type="ARBA" id="ARBA00004141"/>
    </source>
</evidence>
<evidence type="ECO:0000256" key="4">
    <source>
        <dbReference type="ARBA" id="ARBA00023136"/>
    </source>
</evidence>
<dbReference type="PANTHER" id="PTHR28304">
    <property type="entry name" value="PEROXISOMAL MEMBRANE PROTEIN PEX29"/>
    <property type="match status" value="1"/>
</dbReference>
<evidence type="ECO:0000256" key="3">
    <source>
        <dbReference type="ARBA" id="ARBA00022989"/>
    </source>
</evidence>
<dbReference type="PANTHER" id="PTHR28304:SF2">
    <property type="entry name" value="PEROXISOMAL MEMBRANE PROTEIN PEX29"/>
    <property type="match status" value="1"/>
</dbReference>
<organism evidence="8 9">
    <name type="scientific">Australozyma saopauloensis</name>
    <dbReference type="NCBI Taxonomy" id="291208"/>
    <lineage>
        <taxon>Eukaryota</taxon>
        <taxon>Fungi</taxon>
        <taxon>Dikarya</taxon>
        <taxon>Ascomycota</taxon>
        <taxon>Saccharomycotina</taxon>
        <taxon>Pichiomycetes</taxon>
        <taxon>Metschnikowiaceae</taxon>
        <taxon>Australozyma</taxon>
    </lineage>
</organism>
<feature type="transmembrane region" description="Helical" evidence="6">
    <location>
        <begin position="150"/>
        <end position="178"/>
    </location>
</feature>
<dbReference type="GeneID" id="88175962"/>
<keyword evidence="9" id="KW-1185">Reference proteome</keyword>
<evidence type="ECO:0000256" key="6">
    <source>
        <dbReference type="SAM" id="Phobius"/>
    </source>
</evidence>
<reference evidence="8 9" key="1">
    <citation type="submission" date="2023-10" db="EMBL/GenBank/DDBJ databases">
        <title>Draft Genome Sequence of Candida saopaulonensis from a very Premature Infant with Sepsis.</title>
        <authorList>
            <person name="Ning Y."/>
            <person name="Dai R."/>
            <person name="Xiao M."/>
            <person name="Xu Y."/>
            <person name="Yan Q."/>
            <person name="Zhang L."/>
        </authorList>
    </citation>
    <scope>NUCLEOTIDE SEQUENCE [LARGE SCALE GENOMIC DNA]</scope>
    <source>
        <strain evidence="8 9">19XY460</strain>
    </source>
</reference>
<sequence length="535" mass="61125">MDQVTNFLESIIAVEQPPSTESAGTENAPQAKLTPKSLPKKVIRRSSSSYSITEPEKPNDVSSFWYLEDDHKKVANQMTDRLIERVLNVIIDPLLVGPGSNDTRVEIHNTRPPFSINLMTLNSIKFAQRVSPVFEAIDDATYMMCWKDPYLTVGVLLMATLVVLRPYLLTAVPPFMLLKHFMVPHYMRLHTPDPLFVDGKYTWQNPIPSEGRPLDKFEAPKPAPQLSREFLMNFTDMQNHLVPYIRLYDAAVSWGQHYFLFEDFELSSVVYLLLCAVILVNLFIVPLALPLLLKVFPAKAMLIISLWSAAITLHPKVRGKLLDSLYTEEARLSRLNKTDKMETKLMSALVPEDPNSPVDTKEVEVYELHRLSAKHIWEPIGFTNDFFALNHPLRAKSVDADGKTIPAPAVKVVKSDDEEEKIVLPDIPRKATILEIKAPQNWTFTESDWQIDFEPLEWVKSNYIMDLVNVDADEKWVYDFVDGDKPPDGFTYRRRRWVRLCQRETAAQKRAREALIIATTTNSDRFGKTIGNLLA</sequence>
<dbReference type="GO" id="GO:0005778">
    <property type="term" value="C:peroxisomal membrane"/>
    <property type="evidence" value="ECO:0007669"/>
    <property type="project" value="UniProtKB-ARBA"/>
</dbReference>
<feature type="compositionally biased region" description="Polar residues" evidence="5">
    <location>
        <begin position="17"/>
        <end position="28"/>
    </location>
</feature>
<evidence type="ECO:0000256" key="2">
    <source>
        <dbReference type="ARBA" id="ARBA00022692"/>
    </source>
</evidence>
<protein>
    <recommendedName>
        <fullName evidence="7">TECPR1-like DysF domain-containing protein</fullName>
    </recommendedName>
</protein>
<feature type="region of interest" description="Disordered" evidence="5">
    <location>
        <begin position="10"/>
        <end position="57"/>
    </location>
</feature>
<name>A0AAX4HGI2_9ASCO</name>
<evidence type="ECO:0000256" key="5">
    <source>
        <dbReference type="SAM" id="MobiDB-lite"/>
    </source>
</evidence>
<dbReference type="EMBL" id="CP138899">
    <property type="protein sequence ID" value="WPK27511.1"/>
    <property type="molecule type" value="Genomic_DNA"/>
</dbReference>
<evidence type="ECO:0000313" key="9">
    <source>
        <dbReference type="Proteomes" id="UP001338582"/>
    </source>
</evidence>
<feature type="domain" description="TECPR1-like DysF" evidence="7">
    <location>
        <begin position="113"/>
        <end position="499"/>
    </location>
</feature>
<dbReference type="Proteomes" id="UP001338582">
    <property type="component" value="Chromosome 6"/>
</dbReference>
<dbReference type="Pfam" id="PF06398">
    <property type="entry name" value="Pex24p"/>
    <property type="match status" value="1"/>
</dbReference>
<keyword evidence="2 6" id="KW-0812">Transmembrane</keyword>
<dbReference type="InterPro" id="IPR052816">
    <property type="entry name" value="Peroxisomal_Membrane_PEX28-32"/>
</dbReference>
<dbReference type="GO" id="GO:0007031">
    <property type="term" value="P:peroxisome organization"/>
    <property type="evidence" value="ECO:0007669"/>
    <property type="project" value="TreeGrafter"/>
</dbReference>
<keyword evidence="4 6" id="KW-0472">Membrane</keyword>
<feature type="transmembrane region" description="Helical" evidence="6">
    <location>
        <begin position="269"/>
        <end position="289"/>
    </location>
</feature>
<gene>
    <name evidence="8" type="ORF">PUMCH_004902</name>
</gene>
<comment type="subcellular location">
    <subcellularLocation>
        <location evidence="1">Membrane</location>
        <topology evidence="1">Multi-pass membrane protein</topology>
    </subcellularLocation>
</comment>
<keyword evidence="3 6" id="KW-1133">Transmembrane helix</keyword>
<evidence type="ECO:0000259" key="7">
    <source>
        <dbReference type="Pfam" id="PF06398"/>
    </source>
</evidence>
<dbReference type="KEGG" id="asau:88175962"/>
<dbReference type="AlphaFoldDB" id="A0AAX4HGI2"/>
<dbReference type="RefSeq" id="XP_062879889.1">
    <property type="nucleotide sequence ID" value="XM_063023819.1"/>
</dbReference>
<evidence type="ECO:0000313" key="8">
    <source>
        <dbReference type="EMBL" id="WPK27511.1"/>
    </source>
</evidence>